<gene>
    <name evidence="1" type="ORF">RchiOBHm_Chr2g0099431</name>
</gene>
<proteinExistence type="predicted"/>
<name>A0A2P6RLX1_ROSCH</name>
<organism evidence="1 2">
    <name type="scientific">Rosa chinensis</name>
    <name type="common">China rose</name>
    <dbReference type="NCBI Taxonomy" id="74649"/>
    <lineage>
        <taxon>Eukaryota</taxon>
        <taxon>Viridiplantae</taxon>
        <taxon>Streptophyta</taxon>
        <taxon>Embryophyta</taxon>
        <taxon>Tracheophyta</taxon>
        <taxon>Spermatophyta</taxon>
        <taxon>Magnoliopsida</taxon>
        <taxon>eudicotyledons</taxon>
        <taxon>Gunneridae</taxon>
        <taxon>Pentapetalae</taxon>
        <taxon>rosids</taxon>
        <taxon>fabids</taxon>
        <taxon>Rosales</taxon>
        <taxon>Rosaceae</taxon>
        <taxon>Rosoideae</taxon>
        <taxon>Rosoideae incertae sedis</taxon>
        <taxon>Rosa</taxon>
    </lineage>
</organism>
<dbReference type="Proteomes" id="UP000238479">
    <property type="component" value="Chromosome 2"/>
</dbReference>
<evidence type="ECO:0000313" key="1">
    <source>
        <dbReference type="EMBL" id="PRQ47415.1"/>
    </source>
</evidence>
<dbReference type="AlphaFoldDB" id="A0A2P6RLX1"/>
<comment type="caution">
    <text evidence="1">The sequence shown here is derived from an EMBL/GenBank/DDBJ whole genome shotgun (WGS) entry which is preliminary data.</text>
</comment>
<protein>
    <submittedName>
        <fullName evidence="1">Uncharacterized protein</fullName>
    </submittedName>
</protein>
<keyword evidence="2" id="KW-1185">Reference proteome</keyword>
<evidence type="ECO:0000313" key="2">
    <source>
        <dbReference type="Proteomes" id="UP000238479"/>
    </source>
</evidence>
<sequence length="117" mass="13048">MNSIFSSSLSRAKKSSAESAIRIFNAMIRFVVERFNFKSSSHNSSFLARTSSFLLPFGCKYSTRRWICSFEVCITSLNVAANLSKPRTMLSSSPLFLLLLVFVDSDLEVDSDLAVDS</sequence>
<reference evidence="1 2" key="1">
    <citation type="journal article" date="2018" name="Nat. Genet.">
        <title>The Rosa genome provides new insights in the design of modern roses.</title>
        <authorList>
            <person name="Bendahmane M."/>
        </authorList>
    </citation>
    <scope>NUCLEOTIDE SEQUENCE [LARGE SCALE GENOMIC DNA]</scope>
    <source>
        <strain evidence="2">cv. Old Blush</strain>
    </source>
</reference>
<accession>A0A2P6RLX1</accession>
<dbReference type="EMBL" id="PDCK01000040">
    <property type="protein sequence ID" value="PRQ47415.1"/>
    <property type="molecule type" value="Genomic_DNA"/>
</dbReference>
<dbReference type="Gramene" id="PRQ47415">
    <property type="protein sequence ID" value="PRQ47415"/>
    <property type="gene ID" value="RchiOBHm_Chr2g0099431"/>
</dbReference>